<reference evidence="2 3" key="1">
    <citation type="submission" date="2015-08" db="EMBL/GenBank/DDBJ databases">
        <title>Next Generation Sequencing and Analysis of the Genome of Puccinia sorghi L Schw, the Causal Agent of Maize Common Rust.</title>
        <authorList>
            <person name="Rochi L."/>
            <person name="Burguener G."/>
            <person name="Darino M."/>
            <person name="Turjanski A."/>
            <person name="Kreff E."/>
            <person name="Dieguez M.J."/>
            <person name="Sacco F."/>
        </authorList>
    </citation>
    <scope>NUCLEOTIDE SEQUENCE [LARGE SCALE GENOMIC DNA]</scope>
    <source>
        <strain evidence="2 3">RO10H11247</strain>
    </source>
</reference>
<feature type="compositionally biased region" description="Basic residues" evidence="1">
    <location>
        <begin position="878"/>
        <end position="892"/>
    </location>
</feature>
<dbReference type="AlphaFoldDB" id="A0A0L6UXP6"/>
<protein>
    <submittedName>
        <fullName evidence="2">Uncharacterized protein</fullName>
    </submittedName>
</protein>
<evidence type="ECO:0000313" key="2">
    <source>
        <dbReference type="EMBL" id="KNZ53274.1"/>
    </source>
</evidence>
<sequence>MIISLCCGGPFRFQVSNTHIYIFSLYAYFKPHSLSVTPWLASSSGLYLYFWILFHNLHQSGFRIQSICGQSAFRIQFSSSDQPQLTVQHRFQSSCSDQSEHMIQLKPTRKVQTPTRKIASIKFHTSKNASSFTIKGGPLPVQHPIIPGDTSSPQNRQEIPLPHILKSAEPVPSFSVEWEFLPELWNTQLTPAQSKIALPIPQKNTAGMIHSAYLIIPPLPQNLCLPEFRMTAVGPAPIPAIKKLGIPVGDMTGKPVSEPVGDISQIPSSSELQPNGQDQIQHPLETSAKPATKNSGSEWKPNHHVIDVRQTLTELLNRQVSNLQIFYFPYCLSALMKLMIIYHMKRKSTIPPPRLDPTTNMDTDQIQGFTQSDQLHDVAHPDVTERLIRNVPRDGENKLDQWSAPGPRFDTFSDSLNSAHNKKATNSTQLKRCEGASDPFESSPEQHEFFCDCFENNEIIKFPPRLFGPIGPSRKTSHHINPLSEILCSTNPRGKSDFAPSMLKSSLKTAILCPSLQPLFSTGITGESLTLPSKPTGLSGQDAPEVKTPSVNEDDSNALPIASPCPPNPISSTCLASPTSFHQAPSLPPGAIFKETSGFITVNVATNASISNVIDLTQVPQTHLGQHSDPILAIDVNFGLQLLMMVRTKRKFKSLESKSELVSTISGGPRKPRRARMVIITSDDKDNPTSSYQVALTLSPVGSSGAHCIKNGCWIVDEVIDESGKLTKADVDKEGCEVWEQVLQPGIEHSFERGNSLMVKEPVYLDQDLNQGSFEGVIKVTDNNIDAIEHIRTTKNELKYTAIRSCAYTACQKGCDECAAKNKLKQGRSTNCMSLHASVNVHVIDICGGLMIFNVGGQRGCVTSDPRGLRGFCPSVRNRGKDRKKQREKNKE</sequence>
<keyword evidence="3" id="KW-1185">Reference proteome</keyword>
<comment type="caution">
    <text evidence="2">The sequence shown here is derived from an EMBL/GenBank/DDBJ whole genome shotgun (WGS) entry which is preliminary data.</text>
</comment>
<dbReference type="EMBL" id="LAVV01008274">
    <property type="protein sequence ID" value="KNZ53274.1"/>
    <property type="molecule type" value="Genomic_DNA"/>
</dbReference>
<organism evidence="2 3">
    <name type="scientific">Puccinia sorghi</name>
    <dbReference type="NCBI Taxonomy" id="27349"/>
    <lineage>
        <taxon>Eukaryota</taxon>
        <taxon>Fungi</taxon>
        <taxon>Dikarya</taxon>
        <taxon>Basidiomycota</taxon>
        <taxon>Pucciniomycotina</taxon>
        <taxon>Pucciniomycetes</taxon>
        <taxon>Pucciniales</taxon>
        <taxon>Pucciniaceae</taxon>
        <taxon>Puccinia</taxon>
    </lineage>
</organism>
<proteinExistence type="predicted"/>
<feature type="region of interest" description="Disordered" evidence="1">
    <location>
        <begin position="531"/>
        <end position="554"/>
    </location>
</feature>
<evidence type="ECO:0000313" key="3">
    <source>
        <dbReference type="Proteomes" id="UP000037035"/>
    </source>
</evidence>
<feature type="region of interest" description="Disordered" evidence="1">
    <location>
        <begin position="256"/>
        <end position="279"/>
    </location>
</feature>
<evidence type="ECO:0000256" key="1">
    <source>
        <dbReference type="SAM" id="MobiDB-lite"/>
    </source>
</evidence>
<dbReference type="Proteomes" id="UP000037035">
    <property type="component" value="Unassembled WGS sequence"/>
</dbReference>
<dbReference type="VEuPathDB" id="FungiDB:VP01_3295g1"/>
<name>A0A0L6UXP6_9BASI</name>
<feature type="region of interest" description="Disordered" evidence="1">
    <location>
        <begin position="873"/>
        <end position="892"/>
    </location>
</feature>
<gene>
    <name evidence="2" type="ORF">VP01_3295g1</name>
</gene>
<accession>A0A0L6UXP6</accession>
<feature type="compositionally biased region" description="Polar residues" evidence="1">
    <location>
        <begin position="265"/>
        <end position="279"/>
    </location>
</feature>